<evidence type="ECO:0000256" key="2">
    <source>
        <dbReference type="SAM" id="MobiDB-lite"/>
    </source>
</evidence>
<reference evidence="3" key="2">
    <citation type="submission" date="2023-02" db="EMBL/GenBank/DDBJ databases">
        <title>'Rhodoalgimonas zhirmunskyi' gen. nov., isolated from a red alga.</title>
        <authorList>
            <person name="Nedashkovskaya O.I."/>
            <person name="Otstavnykh N.Y."/>
            <person name="Bystritskaya E.P."/>
            <person name="Balabanova L.A."/>
            <person name="Isaeva M.P."/>
        </authorList>
    </citation>
    <scope>NUCLEOTIDE SEQUENCE</scope>
    <source>
        <strain evidence="3">KCTC 52189</strain>
    </source>
</reference>
<keyword evidence="4" id="KW-1185">Reference proteome</keyword>
<dbReference type="InterPro" id="IPR011990">
    <property type="entry name" value="TPR-like_helical_dom_sf"/>
</dbReference>
<dbReference type="AlphaFoldDB" id="A0AAE4B4F1"/>
<comment type="subcellular location">
    <subcellularLocation>
        <location evidence="1">Periplasm</location>
    </subcellularLocation>
</comment>
<dbReference type="Gene3D" id="1.25.40.10">
    <property type="entry name" value="Tetratricopeptide repeat domain"/>
    <property type="match status" value="1"/>
</dbReference>
<keyword evidence="1" id="KW-0175">Coiled coil</keyword>
<name>A0AAE4B4F1_9RHOB</name>
<dbReference type="EMBL" id="JANHAX010000002">
    <property type="protein sequence ID" value="MDQ2090170.1"/>
    <property type="molecule type" value="Genomic_DNA"/>
</dbReference>
<sequence length="279" mass="29039" precursor="true">MRWILGAIAAAVLVGNAVAQDRAETLADIRQELSVLYVEIQKLNRELSTTGGAPTVSGGSVLDRVSAIESELNRLTAKTEELEFRVNAIVRDGTNRIAGLEFRLVELEGGDVSKLGETTTLGGSAGLSTTTETPNSVVPATPEVPQTDAPQLALSEQADFDAAQAALEAGEHGAAAEKFAMFNETYPGSPMAAAAHLGRGKALEAADDLTGAARAYLEAFSIEPNGPTAPEALYHLGHGLGRLGQTSEACVTLKEVGVRFPGGEAEAKAREELARLGCS</sequence>
<feature type="coiled-coil region" evidence="1">
    <location>
        <begin position="26"/>
        <end position="85"/>
    </location>
</feature>
<dbReference type="HAMAP" id="MF_02066">
    <property type="entry name" value="CpoB"/>
    <property type="match status" value="1"/>
</dbReference>
<feature type="compositionally biased region" description="Low complexity" evidence="2">
    <location>
        <begin position="116"/>
        <end position="133"/>
    </location>
</feature>
<dbReference type="GO" id="GO:0043093">
    <property type="term" value="P:FtsZ-dependent cytokinesis"/>
    <property type="evidence" value="ECO:0007669"/>
    <property type="project" value="UniProtKB-UniRule"/>
</dbReference>
<reference evidence="3" key="1">
    <citation type="submission" date="2022-07" db="EMBL/GenBank/DDBJ databases">
        <authorList>
            <person name="Otstavnykh N."/>
            <person name="Isaeva M."/>
            <person name="Bystritskaya E."/>
        </authorList>
    </citation>
    <scope>NUCLEOTIDE SEQUENCE</scope>
    <source>
        <strain evidence="3">KCTC 52189</strain>
    </source>
</reference>
<feature type="signal peptide" evidence="1">
    <location>
        <begin position="1"/>
        <end position="19"/>
    </location>
</feature>
<evidence type="ECO:0000313" key="4">
    <source>
        <dbReference type="Proteomes" id="UP001226762"/>
    </source>
</evidence>
<keyword evidence="1" id="KW-0732">Signal</keyword>
<feature type="chain" id="PRO_5041754087" description="Cell division coordinator CpoB" evidence="1">
    <location>
        <begin position="20"/>
        <end position="279"/>
    </location>
</feature>
<dbReference type="InterPro" id="IPR034706">
    <property type="entry name" value="CpoB"/>
</dbReference>
<proteinExistence type="inferred from homology"/>
<dbReference type="RefSeq" id="WP_306735434.1">
    <property type="nucleotide sequence ID" value="NZ_JANHAX010000002.1"/>
</dbReference>
<comment type="caution">
    <text evidence="3">The sequence shown here is derived from an EMBL/GenBank/DDBJ whole genome shotgun (WGS) entry which is preliminary data.</text>
</comment>
<dbReference type="Proteomes" id="UP001226762">
    <property type="component" value="Unassembled WGS sequence"/>
</dbReference>
<comment type="similarity">
    <text evidence="1">Belongs to the CpoB family.</text>
</comment>
<evidence type="ECO:0000256" key="1">
    <source>
        <dbReference type="HAMAP-Rule" id="MF_02066"/>
    </source>
</evidence>
<dbReference type="InterPro" id="IPR014162">
    <property type="entry name" value="CpoB_C"/>
</dbReference>
<protein>
    <recommendedName>
        <fullName evidence="1">Cell division coordinator CpoB</fullName>
    </recommendedName>
</protein>
<organism evidence="3 4">
    <name type="scientific">Marimonas arenosa</name>
    <dbReference type="NCBI Taxonomy" id="1795305"/>
    <lineage>
        <taxon>Bacteria</taxon>
        <taxon>Pseudomonadati</taxon>
        <taxon>Pseudomonadota</taxon>
        <taxon>Alphaproteobacteria</taxon>
        <taxon>Rhodobacterales</taxon>
        <taxon>Paracoccaceae</taxon>
        <taxon>Marimonas</taxon>
    </lineage>
</organism>
<keyword evidence="1" id="KW-0574">Periplasm</keyword>
<keyword evidence="1" id="KW-0132">Cell division</keyword>
<evidence type="ECO:0000313" key="3">
    <source>
        <dbReference type="EMBL" id="MDQ2090170.1"/>
    </source>
</evidence>
<gene>
    <name evidence="3" type="primary">ybgF</name>
    <name evidence="1" type="synonym">cpoB</name>
    <name evidence="3" type="ORF">NO357_09705</name>
</gene>
<dbReference type="GO" id="GO:0030288">
    <property type="term" value="C:outer membrane-bounded periplasmic space"/>
    <property type="evidence" value="ECO:0007669"/>
    <property type="project" value="UniProtKB-UniRule"/>
</dbReference>
<comment type="function">
    <text evidence="1">Mediates coordination of peptidoglycan synthesis and outer membrane constriction during cell division.</text>
</comment>
<dbReference type="NCBIfam" id="TIGR02795">
    <property type="entry name" value="tol_pal_ybgF"/>
    <property type="match status" value="1"/>
</dbReference>
<keyword evidence="1" id="KW-0131">Cell cycle</keyword>
<feature type="region of interest" description="Disordered" evidence="2">
    <location>
        <begin position="116"/>
        <end position="145"/>
    </location>
</feature>
<dbReference type="SUPFAM" id="SSF48452">
    <property type="entry name" value="TPR-like"/>
    <property type="match status" value="1"/>
</dbReference>
<accession>A0AAE4B4F1</accession>